<keyword evidence="1" id="KW-0812">Transmembrane</keyword>
<organism evidence="2 3">
    <name type="scientific">Phytoplasma australiense</name>
    <dbReference type="NCBI Taxonomy" id="59748"/>
    <lineage>
        <taxon>Bacteria</taxon>
        <taxon>Bacillati</taxon>
        <taxon>Mycoplasmatota</taxon>
        <taxon>Mollicutes</taxon>
        <taxon>Acholeplasmatales</taxon>
        <taxon>Acholeplasmataceae</taxon>
        <taxon>Candidatus Phytoplasma</taxon>
        <taxon>16SrXII (Stolbur group)</taxon>
    </lineage>
</organism>
<gene>
    <name evidence="2" type="ordered locus">PA0558</name>
</gene>
<keyword evidence="1" id="KW-1133">Transmembrane helix</keyword>
<dbReference type="KEGG" id="pal:PA0558"/>
<dbReference type="Proteomes" id="UP000008323">
    <property type="component" value="Chromosome"/>
</dbReference>
<feature type="transmembrane region" description="Helical" evidence="1">
    <location>
        <begin position="20"/>
        <end position="40"/>
    </location>
</feature>
<protein>
    <submittedName>
        <fullName evidence="2">Uncharacterized protein</fullName>
    </submittedName>
</protein>
<dbReference type="STRING" id="59748.PA0558"/>
<dbReference type="AlphaFoldDB" id="B1VAB9"/>
<evidence type="ECO:0000256" key="1">
    <source>
        <dbReference type="SAM" id="Phobius"/>
    </source>
</evidence>
<keyword evidence="1" id="KW-0472">Membrane</keyword>
<evidence type="ECO:0000313" key="3">
    <source>
        <dbReference type="Proteomes" id="UP000008323"/>
    </source>
</evidence>
<reference evidence="2 3" key="1">
    <citation type="journal article" date="2008" name="J. Bacteriol.">
        <title>Comparative genome analysis of 'Candidatus Phytoplasma australiense' (subgroup tuf-Australia I; rp-A) and 'Ca. Phytoplasma asteris' strains OY-M and AY-WB.</title>
        <authorList>
            <person name="Tran-Nguyen L.T."/>
            <person name="Kube M."/>
            <person name="Schneider B."/>
            <person name="Reinhardt R."/>
            <person name="Gibb K.S."/>
        </authorList>
    </citation>
    <scope>NUCLEOTIDE SEQUENCE [LARGE SCALE GENOMIC DNA]</scope>
</reference>
<name>B1VAB9_PHYAS</name>
<sequence>MKAIILIKKLKKYFKILRMLFLIVKKIGLTYFVVGLFFVLKTKKIIFKIFSKTVFKGEKIINEAKKISQEFYYYTLKKDFSLISGLKKILFFLFRNSFVRTIFVLDSRIDFNILR</sequence>
<dbReference type="EMBL" id="AM422018">
    <property type="protein sequence ID" value="CAM11892.1"/>
    <property type="molecule type" value="Genomic_DNA"/>
</dbReference>
<evidence type="ECO:0000313" key="2">
    <source>
        <dbReference type="EMBL" id="CAM11892.1"/>
    </source>
</evidence>
<proteinExistence type="predicted"/>
<accession>B1VAB9</accession>